<dbReference type="EMBL" id="FNEK01000059">
    <property type="protein sequence ID" value="SDK91701.1"/>
    <property type="molecule type" value="Genomic_DNA"/>
</dbReference>
<dbReference type="PANTHER" id="PTHR12526">
    <property type="entry name" value="GLYCOSYLTRANSFERASE"/>
    <property type="match status" value="1"/>
</dbReference>
<gene>
    <name evidence="4" type="ORF">SAMN04488026_105918</name>
</gene>
<dbReference type="Pfam" id="PF00534">
    <property type="entry name" value="Glycos_transf_1"/>
    <property type="match status" value="1"/>
</dbReference>
<evidence type="ECO:0000313" key="5">
    <source>
        <dbReference type="Proteomes" id="UP000199382"/>
    </source>
</evidence>
<feature type="domain" description="Glycosyl transferase family 1" evidence="3">
    <location>
        <begin position="197"/>
        <end position="363"/>
    </location>
</feature>
<dbReference type="RefSeq" id="WP_093161859.1">
    <property type="nucleotide sequence ID" value="NZ_FNEK01000059.1"/>
</dbReference>
<evidence type="ECO:0000256" key="1">
    <source>
        <dbReference type="ARBA" id="ARBA00022676"/>
    </source>
</evidence>
<dbReference type="STRING" id="571298.SAMN04488026_105918"/>
<protein>
    <submittedName>
        <fullName evidence="4">Glycosyltransferase involved in cell wall bisynthesis</fullName>
    </submittedName>
</protein>
<dbReference type="SUPFAM" id="SSF53756">
    <property type="entry name" value="UDP-Glycosyltransferase/glycogen phosphorylase"/>
    <property type="match status" value="1"/>
</dbReference>
<evidence type="ECO:0000256" key="2">
    <source>
        <dbReference type="ARBA" id="ARBA00022679"/>
    </source>
</evidence>
<dbReference type="CDD" id="cd03801">
    <property type="entry name" value="GT4_PimA-like"/>
    <property type="match status" value="1"/>
</dbReference>
<proteinExistence type="predicted"/>
<dbReference type="Proteomes" id="UP000199382">
    <property type="component" value="Unassembled WGS sequence"/>
</dbReference>
<evidence type="ECO:0000259" key="3">
    <source>
        <dbReference type="Pfam" id="PF00534"/>
    </source>
</evidence>
<dbReference type="GO" id="GO:0016757">
    <property type="term" value="F:glycosyltransferase activity"/>
    <property type="evidence" value="ECO:0007669"/>
    <property type="project" value="UniProtKB-KW"/>
</dbReference>
<dbReference type="Gene3D" id="3.40.50.2000">
    <property type="entry name" value="Glycogen Phosphorylase B"/>
    <property type="match status" value="2"/>
</dbReference>
<evidence type="ECO:0000313" key="4">
    <source>
        <dbReference type="EMBL" id="SDK91701.1"/>
    </source>
</evidence>
<accession>A0A1G9FTG4</accession>
<dbReference type="InterPro" id="IPR001296">
    <property type="entry name" value="Glyco_trans_1"/>
</dbReference>
<keyword evidence="1" id="KW-0328">Glycosyltransferase</keyword>
<name>A0A1G9FTG4_9RHOB</name>
<dbReference type="PANTHER" id="PTHR12526:SF510">
    <property type="entry name" value="D-INOSITOL 3-PHOSPHATE GLYCOSYLTRANSFERASE"/>
    <property type="match status" value="1"/>
</dbReference>
<keyword evidence="5" id="KW-1185">Reference proteome</keyword>
<dbReference type="AlphaFoldDB" id="A0A1G9FTG4"/>
<sequence>MQPVRVFFPFVGGDTFGGSHVSTLSLIAGLDRARFEPIIALHREGGALGDYIRSLGLDYRLLTEPGIIAPRYSRSAEDVSFTRFLVRSVPRLVALLREMDVDIVHTNDGRMHANWALPTRLSGAAFIWHHRQGPDAAGVNRIAPLLADRIFCVSAFSQPRKPIRSVADRLEIVRSPFDFSKEIPSRDECHAVLCTELGLPENAVLLGYFGVLNQRKRPEHFVRALADIVSALSDRAVHGCVFGKLEIADSGLDERCRSLAASLGIGEHLHLMGHRSPIEPAMAAMDAMLVTALEEPFGRTLIEAMHLGTPVIATEHGGNPEAIRDGDTGFLVDPFDPSAFVTPVYHLLQEAGLASAITARAQEHVHDTLGTARHIEQVSRIYDDLVSRRRRRAYAA</sequence>
<dbReference type="OrthoDB" id="9801573at2"/>
<reference evidence="4 5" key="1">
    <citation type="submission" date="2016-10" db="EMBL/GenBank/DDBJ databases">
        <authorList>
            <person name="de Groot N.N."/>
        </authorList>
    </citation>
    <scope>NUCLEOTIDE SEQUENCE [LARGE SCALE GENOMIC DNA]</scope>
    <source>
        <strain evidence="4 5">DSM 25294</strain>
    </source>
</reference>
<keyword evidence="2 4" id="KW-0808">Transferase</keyword>
<organism evidence="4 5">
    <name type="scientific">Aliiruegeria lutimaris</name>
    <dbReference type="NCBI Taxonomy" id="571298"/>
    <lineage>
        <taxon>Bacteria</taxon>
        <taxon>Pseudomonadati</taxon>
        <taxon>Pseudomonadota</taxon>
        <taxon>Alphaproteobacteria</taxon>
        <taxon>Rhodobacterales</taxon>
        <taxon>Roseobacteraceae</taxon>
        <taxon>Aliiruegeria</taxon>
    </lineage>
</organism>